<keyword evidence="1" id="KW-0614">Plasmid</keyword>
<protein>
    <submittedName>
        <fullName evidence="1">Uncharacterized protein</fullName>
    </submittedName>
</protein>
<name>A0AAN1CUL6_9VIBR</name>
<geneLocation type="plasmid" evidence="1 2">
    <name>unnamed1</name>
</geneLocation>
<evidence type="ECO:0000313" key="2">
    <source>
        <dbReference type="Proteomes" id="UP000092018"/>
    </source>
</evidence>
<gene>
    <name evidence="1" type="ORF">A6E01_19285</name>
</gene>
<dbReference type="AlphaFoldDB" id="A0AAN1CUL6"/>
<proteinExistence type="predicted"/>
<reference evidence="1 2" key="1">
    <citation type="submission" date="2016-06" db="EMBL/GenBank/DDBJ databases">
        <title>Adaptive Radiation by Waves of Gene Transfer Leads to Fine-Scale Resource Partitioning in Marine Microbes.</title>
        <authorList>
            <person name="Hehemann J.-H."/>
            <person name="Arevalo P."/>
            <person name="Datta M.S."/>
            <person name="Yu X."/>
            <person name="Corzett C."/>
            <person name="Henschel A."/>
            <person name="Preheim S.P."/>
            <person name="Timberlake S."/>
            <person name="Alm E.J."/>
            <person name="Polz M.F."/>
        </authorList>
    </citation>
    <scope>NUCLEOTIDE SEQUENCE [LARGE SCALE GENOMIC DNA]</scope>
    <source>
        <strain evidence="1 2">FF50</strain>
        <plasmid evidence="1 2">unnamed1</plasmid>
    </source>
</reference>
<accession>A0AAN1CUL6</accession>
<organism evidence="1 2">
    <name type="scientific">Vibrio breoganii</name>
    <dbReference type="NCBI Taxonomy" id="553239"/>
    <lineage>
        <taxon>Bacteria</taxon>
        <taxon>Pseudomonadati</taxon>
        <taxon>Pseudomonadota</taxon>
        <taxon>Gammaproteobacteria</taxon>
        <taxon>Vibrionales</taxon>
        <taxon>Vibrionaceae</taxon>
        <taxon>Vibrio</taxon>
    </lineage>
</organism>
<dbReference type="EMBL" id="CP016179">
    <property type="protein sequence ID" value="ANO35359.1"/>
    <property type="molecule type" value="Genomic_DNA"/>
</dbReference>
<dbReference type="Proteomes" id="UP000092018">
    <property type="component" value="Plasmid unnamed1"/>
</dbReference>
<dbReference type="KEGG" id="vbr:A6E01_19285"/>
<evidence type="ECO:0000313" key="1">
    <source>
        <dbReference type="EMBL" id="ANO35359.1"/>
    </source>
</evidence>
<dbReference type="RefSeq" id="WP_065211121.1">
    <property type="nucleotide sequence ID" value="NZ_CP016179.1"/>
</dbReference>
<sequence length="319" mass="35885">MEQNQAQKHIVEVVAGDVIREGDRRPTVYVVPVYWRVELCEETLSYLGSKRNKHYPEEIKTGVGRLDVLVSRKVVSEEDMPAYAEAVAAVYLYHQAGVNVFGMDRESGRPPKIATQLALSQPLARSLVAKDPYETKALQRDGKSYLLAHFDFAAAYFYGVSIGSSDPDSGWVKEGQRDEDGLSAFGRVSGNYVRRRLNIDTDLGRLKITYRTVEEFFAMPLVKELIEVKGQVYARPYESVHEQVLKATKHVESDNPHLVKLRNKFGKKAKSLLSENPPTFVDLIPTAARPTTFIVLGFRPLYAEETATRLIKKGFALFG</sequence>